<dbReference type="Gene3D" id="1.20.120.910">
    <property type="entry name" value="DksA, coiled-coil domain"/>
    <property type="match status" value="1"/>
</dbReference>
<evidence type="ECO:0000256" key="5">
    <source>
        <dbReference type="SAM" id="MobiDB-lite"/>
    </source>
</evidence>
<dbReference type="Pfam" id="PF01258">
    <property type="entry name" value="zf-dskA_traR"/>
    <property type="match status" value="1"/>
</dbReference>
<evidence type="ECO:0000256" key="4">
    <source>
        <dbReference type="PROSITE-ProRule" id="PRU00510"/>
    </source>
</evidence>
<dbReference type="GO" id="GO:0008270">
    <property type="term" value="F:zinc ion binding"/>
    <property type="evidence" value="ECO:0007669"/>
    <property type="project" value="UniProtKB-KW"/>
</dbReference>
<keyword evidence="2" id="KW-0863">Zinc-finger</keyword>
<feature type="domain" description="Zinc finger DksA/TraR C4-type" evidence="6">
    <location>
        <begin position="237"/>
        <end position="266"/>
    </location>
</feature>
<sequence>MATKKKAAKPAPKKVAKPAAKPAPKKAAKPAAKKPAPKPVAKKAAAKPAPKKAAKPAPKPAVKAAKPAPKPVAKPAAKPAPAPAEKPVSAIKPTVKQAIKDLKKEAKKPAPPKEIKPIKTSVNTSVKYQPDFTKSVLDKSVEEKPQGPLVRYSDADLQEFRELIQRKLEAAKKELSYLQGLITRKDDQGGDGDDGRYMTMEDGSVSMEREQLSQMASRQITYIDHLEKALMRIENKTYGICRVTGKLIDKARLRAVPHATLSIEAKMGIVKGPQPAGE</sequence>
<dbReference type="InterPro" id="IPR037187">
    <property type="entry name" value="DnaK_N"/>
</dbReference>
<feature type="region of interest" description="Disordered" evidence="5">
    <location>
        <begin position="1"/>
        <end position="94"/>
    </location>
</feature>
<dbReference type="EMBL" id="SDHW01000003">
    <property type="protein sequence ID" value="RXK59927.1"/>
    <property type="molecule type" value="Genomic_DNA"/>
</dbReference>
<evidence type="ECO:0000259" key="6">
    <source>
        <dbReference type="Pfam" id="PF01258"/>
    </source>
</evidence>
<dbReference type="AlphaFoldDB" id="A0A4Q1CHV0"/>
<dbReference type="SUPFAM" id="SSF109635">
    <property type="entry name" value="DnaK suppressor protein DksA, alpha-hairpin domain"/>
    <property type="match status" value="1"/>
</dbReference>
<dbReference type="PANTHER" id="PTHR33823:SF2">
    <property type="entry name" value="RNA POLYMERASE-BINDING TRANSCRIPTION FACTOR DKSA"/>
    <property type="match status" value="1"/>
</dbReference>
<keyword evidence="8" id="KW-1185">Reference proteome</keyword>
<keyword evidence="1" id="KW-0479">Metal-binding</keyword>
<dbReference type="InterPro" id="IPR000962">
    <property type="entry name" value="Znf_DskA_TraR"/>
</dbReference>
<evidence type="ECO:0000313" key="7">
    <source>
        <dbReference type="EMBL" id="RXK59927.1"/>
    </source>
</evidence>
<comment type="caution">
    <text evidence="7">The sequence shown here is derived from an EMBL/GenBank/DDBJ whole genome shotgun (WGS) entry which is preliminary data.</text>
</comment>
<name>A0A4Q1CHV0_9BACT</name>
<dbReference type="OrthoDB" id="9811543at2"/>
<dbReference type="PROSITE" id="PS51128">
    <property type="entry name" value="ZF_DKSA_2"/>
    <property type="match status" value="1"/>
</dbReference>
<feature type="compositionally biased region" description="Basic residues" evidence="5">
    <location>
        <begin position="23"/>
        <end position="54"/>
    </location>
</feature>
<dbReference type="RefSeq" id="WP_129131301.1">
    <property type="nucleotide sequence ID" value="NZ_SDHW01000003.1"/>
</dbReference>
<evidence type="ECO:0000256" key="1">
    <source>
        <dbReference type="ARBA" id="ARBA00022723"/>
    </source>
</evidence>
<feature type="compositionally biased region" description="Basic residues" evidence="5">
    <location>
        <begin position="1"/>
        <end position="16"/>
    </location>
</feature>
<feature type="zinc finger region" description="dksA C4-type" evidence="4">
    <location>
        <begin position="241"/>
        <end position="265"/>
    </location>
</feature>
<keyword evidence="3" id="KW-0862">Zinc</keyword>
<proteinExistence type="predicted"/>
<gene>
    <name evidence="7" type="ORF">ESA94_12825</name>
</gene>
<organism evidence="7 8">
    <name type="scientific">Lacibacter luteus</name>
    <dbReference type="NCBI Taxonomy" id="2508719"/>
    <lineage>
        <taxon>Bacteria</taxon>
        <taxon>Pseudomonadati</taxon>
        <taxon>Bacteroidota</taxon>
        <taxon>Chitinophagia</taxon>
        <taxon>Chitinophagales</taxon>
        <taxon>Chitinophagaceae</taxon>
        <taxon>Lacibacter</taxon>
    </lineage>
</organism>
<evidence type="ECO:0000313" key="8">
    <source>
        <dbReference type="Proteomes" id="UP000290204"/>
    </source>
</evidence>
<accession>A0A4Q1CHV0</accession>
<protein>
    <submittedName>
        <fullName evidence="7">TraR/DksA family transcriptional regulator</fullName>
    </submittedName>
</protein>
<dbReference type="PANTHER" id="PTHR33823">
    <property type="entry name" value="RNA POLYMERASE-BINDING TRANSCRIPTION FACTOR DKSA-RELATED"/>
    <property type="match status" value="1"/>
</dbReference>
<feature type="region of interest" description="Disordered" evidence="5">
    <location>
        <begin position="103"/>
        <end position="122"/>
    </location>
</feature>
<evidence type="ECO:0000256" key="2">
    <source>
        <dbReference type="ARBA" id="ARBA00022771"/>
    </source>
</evidence>
<feature type="compositionally biased region" description="Basic and acidic residues" evidence="5">
    <location>
        <begin position="103"/>
        <end position="117"/>
    </location>
</feature>
<reference evidence="7 8" key="1">
    <citation type="submission" date="2019-01" db="EMBL/GenBank/DDBJ databases">
        <title>Lacibacter sp. strain TTM-7.</title>
        <authorList>
            <person name="Chen W.-M."/>
        </authorList>
    </citation>
    <scope>NUCLEOTIDE SEQUENCE [LARGE SCALE GENOMIC DNA]</scope>
    <source>
        <strain evidence="7 8">TTM-7</strain>
    </source>
</reference>
<evidence type="ECO:0000256" key="3">
    <source>
        <dbReference type="ARBA" id="ARBA00022833"/>
    </source>
</evidence>
<dbReference type="Proteomes" id="UP000290204">
    <property type="component" value="Unassembled WGS sequence"/>
</dbReference>
<feature type="compositionally biased region" description="Pro residues" evidence="5">
    <location>
        <begin position="68"/>
        <end position="84"/>
    </location>
</feature>